<protein>
    <submittedName>
        <fullName evidence="7">Putative aldouronate transport system substrate-binding protein</fullName>
    </submittedName>
</protein>
<gene>
    <name evidence="7" type="ORF">SAMN02745116_01007</name>
</gene>
<evidence type="ECO:0000256" key="1">
    <source>
        <dbReference type="ARBA" id="ARBA00022475"/>
    </source>
</evidence>
<proteinExistence type="predicted"/>
<name>A0A1T4MAK0_9ENTE</name>
<dbReference type="PROSITE" id="PS51257">
    <property type="entry name" value="PROKAR_LIPOPROTEIN"/>
    <property type="match status" value="1"/>
</dbReference>
<evidence type="ECO:0000313" key="8">
    <source>
        <dbReference type="Proteomes" id="UP000190328"/>
    </source>
</evidence>
<dbReference type="Proteomes" id="UP000190328">
    <property type="component" value="Unassembled WGS sequence"/>
</dbReference>
<dbReference type="STRING" id="263852.SAMN02745116_01007"/>
<keyword evidence="2 6" id="KW-0732">Signal</keyword>
<dbReference type="AlphaFoldDB" id="A0A1T4MAK0"/>
<evidence type="ECO:0000256" key="6">
    <source>
        <dbReference type="SAM" id="SignalP"/>
    </source>
</evidence>
<evidence type="ECO:0000256" key="4">
    <source>
        <dbReference type="ARBA" id="ARBA00023139"/>
    </source>
</evidence>
<evidence type="ECO:0000313" key="7">
    <source>
        <dbReference type="EMBL" id="SJZ63876.1"/>
    </source>
</evidence>
<dbReference type="Pfam" id="PF01547">
    <property type="entry name" value="SBP_bac_1"/>
    <property type="match status" value="1"/>
</dbReference>
<dbReference type="EMBL" id="FUXI01000009">
    <property type="protein sequence ID" value="SJZ63876.1"/>
    <property type="molecule type" value="Genomic_DNA"/>
</dbReference>
<keyword evidence="1" id="KW-1003">Cell membrane</keyword>
<reference evidence="7 8" key="1">
    <citation type="submission" date="2017-02" db="EMBL/GenBank/DDBJ databases">
        <authorList>
            <person name="Peterson S.W."/>
        </authorList>
    </citation>
    <scope>NUCLEOTIDE SEQUENCE [LARGE SCALE GENOMIC DNA]</scope>
    <source>
        <strain evidence="7 8">ATCC BAA-1030</strain>
    </source>
</reference>
<dbReference type="PANTHER" id="PTHR43649:SF33">
    <property type="entry name" value="POLYGALACTURONAN_RHAMNOGALACTURONAN-BINDING PROTEIN YTCQ"/>
    <property type="match status" value="1"/>
</dbReference>
<dbReference type="RefSeq" id="WP_078806932.1">
    <property type="nucleotide sequence ID" value="NZ_FUXI01000009.1"/>
</dbReference>
<dbReference type="InterPro" id="IPR006059">
    <property type="entry name" value="SBP"/>
</dbReference>
<dbReference type="InterPro" id="IPR050490">
    <property type="entry name" value="Bact_solute-bd_prot1"/>
</dbReference>
<feature type="signal peptide" evidence="6">
    <location>
        <begin position="1"/>
        <end position="24"/>
    </location>
</feature>
<keyword evidence="4" id="KW-0564">Palmitate</keyword>
<sequence length="558" mass="62151">MKKSTVVLTCGVTLLTLGMLTACGGGDKKETAKSDVKVAKEGFPIVDKKLELSMFAPASGKGTFDKMPMMNDYAKKTDISFKYTTPPASDLSTKLNLAFASGDLPGVVYASGVTKPMEIQYGGSTLVALEKYIEDGYAPNLKKILDEFPNIRKSITTPDGHIYSLPFLGAKYNTEDTDFAQKANISKGSVWYNGQWLKKLGLSEPKTVDEFYDMLVKFRDNDPNGNGKKDEIPLTTSAADTDKLASLRPWIMNAFGISSQLQQVDDNGKVTVGATQENYRKYLEFMEKLYSEKLLDQEVFSQSDDQKKAKGAENRLGAYTDWFSYFTSGKAPDVSIEDPMAYPLSSEASPKAFMDVSDNITTGAFAVSDKCPSPEAAVRWVDYFYSNEGSKFLNAGPEEKDGGYWHWDTNDKGDKVQVFNKDVDPTKSEELRETITPDYGRVVPKVLAEAAIILKDKNDPIVKDAFSKFIDEQATEKIGPFEKVGWPTLYMSKKQQDELGSSLQADLLTYIQQMEAKFISGKEKLDDASWKEYNDKLNQIGVEKYAKVYQAAYDAWKK</sequence>
<dbReference type="SUPFAM" id="SSF53850">
    <property type="entry name" value="Periplasmic binding protein-like II"/>
    <property type="match status" value="1"/>
</dbReference>
<dbReference type="OrthoDB" id="9787283at2"/>
<evidence type="ECO:0000256" key="5">
    <source>
        <dbReference type="ARBA" id="ARBA00023288"/>
    </source>
</evidence>
<organism evidence="7 8">
    <name type="scientific">Pilibacter termitis</name>
    <dbReference type="NCBI Taxonomy" id="263852"/>
    <lineage>
        <taxon>Bacteria</taxon>
        <taxon>Bacillati</taxon>
        <taxon>Bacillota</taxon>
        <taxon>Bacilli</taxon>
        <taxon>Lactobacillales</taxon>
        <taxon>Enterococcaceae</taxon>
        <taxon>Pilibacter</taxon>
    </lineage>
</organism>
<dbReference type="PANTHER" id="PTHR43649">
    <property type="entry name" value="ARABINOSE-BINDING PROTEIN-RELATED"/>
    <property type="match status" value="1"/>
</dbReference>
<accession>A0A1T4MAK0</accession>
<feature type="chain" id="PRO_5038883123" evidence="6">
    <location>
        <begin position="25"/>
        <end position="558"/>
    </location>
</feature>
<dbReference type="Gene3D" id="3.40.190.10">
    <property type="entry name" value="Periplasmic binding protein-like II"/>
    <property type="match status" value="2"/>
</dbReference>
<evidence type="ECO:0000256" key="3">
    <source>
        <dbReference type="ARBA" id="ARBA00023136"/>
    </source>
</evidence>
<evidence type="ECO:0000256" key="2">
    <source>
        <dbReference type="ARBA" id="ARBA00022729"/>
    </source>
</evidence>
<keyword evidence="5" id="KW-0449">Lipoprotein</keyword>
<keyword evidence="8" id="KW-1185">Reference proteome</keyword>
<keyword evidence="3" id="KW-0472">Membrane</keyword>